<feature type="transmembrane region" description="Helical" evidence="1">
    <location>
        <begin position="155"/>
        <end position="177"/>
    </location>
</feature>
<sequence>MFDSIYFGECQEKSFDLMTPALIETIDIHSCEKVSESLQRMVVMALFLGKRLLLSKPLYISLGFGLFLSLYHVKGEIIPQLLWLTLGLQKNQGIDFTPYSEWFGTGLSVLSSVFFITLPILASLPFSDTYLKDRQTGYFTAILSKGKTGRYFAGLYFYNFLAAALISAIPLLVNLYFSFMILPDVKPDPIVNNRLYLSPDATFFQPLYYSYPLLHIFFYILLVALFSGMFASLSLSLSFYVNNRFLALTGSFLIVMVLTLVLQGFGKYGWVPSDFLRQFATDSVSFPVAAAIFLTGMLASAAAYLYGVKKLVIP</sequence>
<feature type="transmembrane region" description="Helical" evidence="1">
    <location>
        <begin position="58"/>
        <end position="82"/>
    </location>
</feature>
<evidence type="ECO:0000313" key="2">
    <source>
        <dbReference type="EMBL" id="KYD21234.1"/>
    </source>
</evidence>
<feature type="transmembrane region" description="Helical" evidence="1">
    <location>
        <begin position="245"/>
        <end position="266"/>
    </location>
</feature>
<keyword evidence="1" id="KW-0812">Transmembrane</keyword>
<feature type="transmembrane region" description="Helical" evidence="1">
    <location>
        <begin position="102"/>
        <end position="124"/>
    </location>
</feature>
<name>A0A150M9K6_9BACI</name>
<gene>
    <name evidence="2" type="ORF">B4135_0569</name>
</gene>
<dbReference type="Proteomes" id="UP000075683">
    <property type="component" value="Unassembled WGS sequence"/>
</dbReference>
<evidence type="ECO:0000256" key="1">
    <source>
        <dbReference type="SAM" id="Phobius"/>
    </source>
</evidence>
<protein>
    <submittedName>
        <fullName evidence="2">Uncharacterized protein</fullName>
    </submittedName>
</protein>
<keyword evidence="1" id="KW-0472">Membrane</keyword>
<feature type="transmembrane region" description="Helical" evidence="1">
    <location>
        <begin position="286"/>
        <end position="306"/>
    </location>
</feature>
<reference evidence="2 3" key="1">
    <citation type="submission" date="2016-01" db="EMBL/GenBank/DDBJ databases">
        <title>Draft Genome Sequences of Seven Thermophilic Sporeformers Isolated from Foods.</title>
        <authorList>
            <person name="Berendsen E.M."/>
            <person name="Wells-Bennik M.H."/>
            <person name="Krawcyk A.O."/>
            <person name="De Jong A."/>
            <person name="Holsappel S."/>
            <person name="Eijlander R.T."/>
            <person name="Kuipers O.P."/>
        </authorList>
    </citation>
    <scope>NUCLEOTIDE SEQUENCE [LARGE SCALE GENOMIC DNA]</scope>
    <source>
        <strain evidence="2 3">B4135</strain>
    </source>
</reference>
<evidence type="ECO:0000313" key="3">
    <source>
        <dbReference type="Proteomes" id="UP000075683"/>
    </source>
</evidence>
<comment type="caution">
    <text evidence="2">The sequence shown here is derived from an EMBL/GenBank/DDBJ whole genome shotgun (WGS) entry which is preliminary data.</text>
</comment>
<dbReference type="STRING" id="301148.B4135_0569"/>
<keyword evidence="1" id="KW-1133">Transmembrane helix</keyword>
<accession>A0A150M9K6</accession>
<proteinExistence type="predicted"/>
<organism evidence="2 3">
    <name type="scientific">Caldibacillus debilis</name>
    <dbReference type="NCBI Taxonomy" id="301148"/>
    <lineage>
        <taxon>Bacteria</taxon>
        <taxon>Bacillati</taxon>
        <taxon>Bacillota</taxon>
        <taxon>Bacilli</taxon>
        <taxon>Bacillales</taxon>
        <taxon>Bacillaceae</taxon>
        <taxon>Caldibacillus</taxon>
    </lineage>
</organism>
<dbReference type="EMBL" id="LQYT01000021">
    <property type="protein sequence ID" value="KYD21234.1"/>
    <property type="molecule type" value="Genomic_DNA"/>
</dbReference>
<feature type="transmembrane region" description="Helical" evidence="1">
    <location>
        <begin position="213"/>
        <end position="233"/>
    </location>
</feature>
<dbReference type="AlphaFoldDB" id="A0A150M9K6"/>